<feature type="signal peptide" evidence="1">
    <location>
        <begin position="1"/>
        <end position="24"/>
    </location>
</feature>
<dbReference type="EMBL" id="ATAY01000094">
    <property type="protein sequence ID" value="EPR08111.1"/>
    <property type="molecule type" value="Genomic_DNA"/>
</dbReference>
<name>U4QX13_9FIRM</name>
<gene>
    <name evidence="2" type="ORF">L323_18435</name>
</gene>
<dbReference type="AlphaFoldDB" id="U4QX13"/>
<dbReference type="RefSeq" id="WP_020817059.1">
    <property type="nucleotide sequence ID" value="NZ_ATAY01000094.1"/>
</dbReference>
<evidence type="ECO:0000313" key="3">
    <source>
        <dbReference type="Proteomes" id="UP000016860"/>
    </source>
</evidence>
<feature type="chain" id="PRO_5004653731" description="Lipoprotein" evidence="1">
    <location>
        <begin position="25"/>
        <end position="186"/>
    </location>
</feature>
<accession>U4QX13</accession>
<sequence>MKKAISLVVAIILTVISVSCTYQGEDNKKSLNSKEVSKSTATVSLSSSSNVKFEYFFRGFVTLVGNDKISNYPRDPWIIETDADWHDFMDKYVPGARYLVSVDYSKESLIFSPFFPAQAPYSYGTDIKTFTVEDKEFIPKYIKHENGTINDICVQNIDDILHVFVNIVKVNKKDIPTDISNKYHKD</sequence>
<dbReference type="PATRIC" id="fig|1330534.3.peg.3658"/>
<organism evidence="2 3">
    <name type="scientific">Ruminiclostridium papyrosolvens C7</name>
    <dbReference type="NCBI Taxonomy" id="1330534"/>
    <lineage>
        <taxon>Bacteria</taxon>
        <taxon>Bacillati</taxon>
        <taxon>Bacillota</taxon>
        <taxon>Clostridia</taxon>
        <taxon>Eubacteriales</taxon>
        <taxon>Oscillospiraceae</taxon>
        <taxon>Ruminiclostridium</taxon>
    </lineage>
</organism>
<proteinExistence type="predicted"/>
<protein>
    <recommendedName>
        <fullName evidence="4">Lipoprotein</fullName>
    </recommendedName>
</protein>
<comment type="caution">
    <text evidence="2">The sequence shown here is derived from an EMBL/GenBank/DDBJ whole genome shotgun (WGS) entry which is preliminary data.</text>
</comment>
<evidence type="ECO:0000256" key="1">
    <source>
        <dbReference type="SAM" id="SignalP"/>
    </source>
</evidence>
<evidence type="ECO:0000313" key="2">
    <source>
        <dbReference type="EMBL" id="EPR08111.1"/>
    </source>
</evidence>
<dbReference type="STRING" id="1330534.L323_18435"/>
<dbReference type="Proteomes" id="UP000016860">
    <property type="component" value="Unassembled WGS sequence"/>
</dbReference>
<reference evidence="2 3" key="1">
    <citation type="journal article" date="2013" name="Genome Announc.">
        <title>Draft Genome Sequence of the Cellulolytic Bacterium Clostridium papyrosolvens C7 (ATCC 700395).</title>
        <authorList>
            <person name="Zepeda V."/>
            <person name="Dassa B."/>
            <person name="Borovok I."/>
            <person name="Lamed R."/>
            <person name="Bayer E.A."/>
            <person name="Cate J.H."/>
        </authorList>
    </citation>
    <scope>NUCLEOTIDE SEQUENCE [LARGE SCALE GENOMIC DNA]</scope>
    <source>
        <strain evidence="2 3">C7</strain>
    </source>
</reference>
<dbReference type="PROSITE" id="PS51257">
    <property type="entry name" value="PROKAR_LIPOPROTEIN"/>
    <property type="match status" value="1"/>
</dbReference>
<dbReference type="OrthoDB" id="2085378at2"/>
<evidence type="ECO:0008006" key="4">
    <source>
        <dbReference type="Google" id="ProtNLM"/>
    </source>
</evidence>
<keyword evidence="1" id="KW-0732">Signal</keyword>